<dbReference type="Pfam" id="PF09084">
    <property type="entry name" value="NMT1"/>
    <property type="match status" value="1"/>
</dbReference>
<keyword evidence="7" id="KW-1185">Reference proteome</keyword>
<protein>
    <submittedName>
        <fullName evidence="6">Lipid kinase</fullName>
    </submittedName>
</protein>
<dbReference type="PANTHER" id="PTHR30024:SF47">
    <property type="entry name" value="TAURINE-BINDING PERIPLASMIC PROTEIN"/>
    <property type="match status" value="1"/>
</dbReference>
<dbReference type="SUPFAM" id="SSF53850">
    <property type="entry name" value="Periplasmic binding protein-like II"/>
    <property type="match status" value="1"/>
</dbReference>
<evidence type="ECO:0000256" key="2">
    <source>
        <dbReference type="ARBA" id="ARBA00010742"/>
    </source>
</evidence>
<comment type="caution">
    <text evidence="6">The sequence shown here is derived from an EMBL/GenBank/DDBJ whole genome shotgun (WGS) entry which is preliminary data.</text>
</comment>
<dbReference type="Proteomes" id="UP000292639">
    <property type="component" value="Unassembled WGS sequence"/>
</dbReference>
<evidence type="ECO:0000256" key="4">
    <source>
        <dbReference type="SAM" id="SignalP"/>
    </source>
</evidence>
<reference evidence="6 7" key="1">
    <citation type="submission" date="2018-06" db="EMBL/GenBank/DDBJ databases">
        <title>Three novel Pseudomonas species isolated from symptomatic oak.</title>
        <authorList>
            <person name="Bueno-Gonzalez V."/>
            <person name="Brady C."/>
        </authorList>
    </citation>
    <scope>NUCLEOTIDE SEQUENCE [LARGE SCALE GENOMIC DNA]</scope>
    <source>
        <strain evidence="6 7">P17C</strain>
    </source>
</reference>
<gene>
    <name evidence="6" type="ORF">DNJ96_10305</name>
</gene>
<dbReference type="PROSITE" id="PS51257">
    <property type="entry name" value="PROKAR_LIPOPROTEIN"/>
    <property type="match status" value="1"/>
</dbReference>
<dbReference type="GO" id="GO:0042597">
    <property type="term" value="C:periplasmic space"/>
    <property type="evidence" value="ECO:0007669"/>
    <property type="project" value="UniProtKB-SubCell"/>
</dbReference>
<proteinExistence type="inferred from homology"/>
<dbReference type="OrthoDB" id="5292144at2"/>
<dbReference type="EMBL" id="QJUP01000012">
    <property type="protein sequence ID" value="TBU96599.1"/>
    <property type="molecule type" value="Genomic_DNA"/>
</dbReference>
<keyword evidence="3 4" id="KW-0732">Signal</keyword>
<dbReference type="InterPro" id="IPR015168">
    <property type="entry name" value="SsuA/THI5"/>
</dbReference>
<comment type="subcellular location">
    <subcellularLocation>
        <location evidence="1">Periplasm</location>
    </subcellularLocation>
</comment>
<feature type="signal peptide" evidence="4">
    <location>
        <begin position="1"/>
        <end position="19"/>
    </location>
</feature>
<feature type="domain" description="SsuA/THI5-like" evidence="5">
    <location>
        <begin position="50"/>
        <end position="230"/>
    </location>
</feature>
<dbReference type="Gene3D" id="3.40.190.10">
    <property type="entry name" value="Periplasmic binding protein-like II"/>
    <property type="match status" value="2"/>
</dbReference>
<sequence length="347" mass="37644">MSKHLAVAILGVLACSAQAAEPFRLAWSLYPAYMPWDYASRSGIVDKWAKKYGIEIEVVQVNDYVEAINQYSAGGFDACMMATMDALTIPAAAGVDSTVLSVVDYSNGNDVIILKDGESLQDLKGKKINLIEYSISHYFLARALQTVGMSERDVTLVNTSDADMLALYAQPSIEAMVTWNPMASAILERDDARNVFDSRKMPGELTDSIIVNTRTLEEHPALGKALIGAWFETLAIMQRDDEQGRLAREAMGQAAGTDLEGYERQLQATHLYDQPAGVVDLMAGAELQDSMASIARFSFDKGLLGNGAASAEAIGIAYPGGKVWGDRGNVKLRFDDRYTGMAANGEL</sequence>
<accession>A0A4Q9R809</accession>
<evidence type="ECO:0000256" key="1">
    <source>
        <dbReference type="ARBA" id="ARBA00004418"/>
    </source>
</evidence>
<evidence type="ECO:0000256" key="3">
    <source>
        <dbReference type="ARBA" id="ARBA00022729"/>
    </source>
</evidence>
<evidence type="ECO:0000313" key="6">
    <source>
        <dbReference type="EMBL" id="TBU96599.1"/>
    </source>
</evidence>
<dbReference type="InterPro" id="IPR017793">
    <property type="entry name" value="ABC_transptr_urea-assoc_sub-bd"/>
</dbReference>
<keyword evidence="6" id="KW-0808">Transferase</keyword>
<feature type="chain" id="PRO_5020820092" evidence="4">
    <location>
        <begin position="20"/>
        <end position="347"/>
    </location>
</feature>
<comment type="similarity">
    <text evidence="2">Belongs to the bacterial solute-binding protein SsuA/TauA family.</text>
</comment>
<dbReference type="PANTHER" id="PTHR30024">
    <property type="entry name" value="ALIPHATIC SULFONATES-BINDING PROTEIN-RELATED"/>
    <property type="match status" value="1"/>
</dbReference>
<dbReference type="GO" id="GO:0016301">
    <property type="term" value="F:kinase activity"/>
    <property type="evidence" value="ECO:0007669"/>
    <property type="project" value="UniProtKB-KW"/>
</dbReference>
<dbReference type="NCBIfam" id="TIGR03427">
    <property type="entry name" value="ABC_peri_uca"/>
    <property type="match status" value="1"/>
</dbReference>
<keyword evidence="6" id="KW-0418">Kinase</keyword>
<organism evidence="6 7">
    <name type="scientific">Stutzerimonas kirkiae</name>
    <dbReference type="NCBI Taxonomy" id="2211392"/>
    <lineage>
        <taxon>Bacteria</taxon>
        <taxon>Pseudomonadati</taxon>
        <taxon>Pseudomonadota</taxon>
        <taxon>Gammaproteobacteria</taxon>
        <taxon>Pseudomonadales</taxon>
        <taxon>Pseudomonadaceae</taxon>
        <taxon>Stutzerimonas</taxon>
    </lineage>
</organism>
<evidence type="ECO:0000259" key="5">
    <source>
        <dbReference type="Pfam" id="PF09084"/>
    </source>
</evidence>
<evidence type="ECO:0000313" key="7">
    <source>
        <dbReference type="Proteomes" id="UP000292639"/>
    </source>
</evidence>
<name>A0A4Q9R809_9GAMM</name>
<dbReference type="AlphaFoldDB" id="A0A4Q9R809"/>